<name>Q0BR73_GRABC</name>
<dbReference type="eggNOG" id="COG3576">
    <property type="taxonomic scope" value="Bacteria"/>
</dbReference>
<evidence type="ECO:0000313" key="3">
    <source>
        <dbReference type="Proteomes" id="UP000001963"/>
    </source>
</evidence>
<dbReference type="AlphaFoldDB" id="Q0BR73"/>
<reference evidence="2 3" key="1">
    <citation type="journal article" date="2007" name="J. Bacteriol.">
        <title>Genome sequence analysis of the emerging human pathogenic acetic acid bacterium Granulibacter bethesdensis.</title>
        <authorList>
            <person name="Greenberg D.E."/>
            <person name="Porcella S.F."/>
            <person name="Zelazny A.M."/>
            <person name="Virtaneva K."/>
            <person name="Sturdevant D.E."/>
            <person name="Kupko J.J.III."/>
            <person name="Barbian K.D."/>
            <person name="Babar A."/>
            <person name="Dorward D.W."/>
            <person name="Holland S.M."/>
        </authorList>
    </citation>
    <scope>NUCLEOTIDE SEQUENCE [LARGE SCALE GENOMIC DNA]</scope>
    <source>
        <strain evidence="3">ATCC BAA-1260 / CGDNIH1</strain>
    </source>
</reference>
<proteinExistence type="predicted"/>
<sequence>MGKYNREQVSGKRLNVNASETDPTFTVPLRLSNHKIPMIAPAAHLLQTCSRQVRQAMTGVQHDGHISTVEELAALYGAVAPPSVIKEVDHIHPIYRPFIEAAPFAVLATAGSGGLDATPRGDPAGFVHIEDAKTLILPDRRGNNRIDSLRNIIGDPRVALLFMVPGIGETLRVNGTAEILASPDQLAAFAVAGQAPKSILRITVTSVFFQCSRAVIRAGLWKQESMVARDSLPSAGAILRTLSQAAIDGDAYDRALPQRIADTLY</sequence>
<organism evidence="2 3">
    <name type="scientific">Granulibacter bethesdensis (strain ATCC BAA-1260 / CGDNIH1)</name>
    <dbReference type="NCBI Taxonomy" id="391165"/>
    <lineage>
        <taxon>Bacteria</taxon>
        <taxon>Pseudomonadati</taxon>
        <taxon>Pseudomonadota</taxon>
        <taxon>Alphaproteobacteria</taxon>
        <taxon>Acetobacterales</taxon>
        <taxon>Acetobacteraceae</taxon>
        <taxon>Granulibacter</taxon>
    </lineage>
</organism>
<dbReference type="HOGENOM" id="CLU_085054_0_0_5"/>
<dbReference type="InterPro" id="IPR012349">
    <property type="entry name" value="Split_barrel_FMN-bd"/>
</dbReference>
<dbReference type="Gene3D" id="2.30.110.10">
    <property type="entry name" value="Electron Transport, Fmn-binding Protein, Chain A"/>
    <property type="match status" value="1"/>
</dbReference>
<gene>
    <name evidence="2" type="ordered locus">GbCGDNIH1_1781</name>
</gene>
<evidence type="ECO:0000313" key="2">
    <source>
        <dbReference type="EMBL" id="ABI62679.1"/>
    </source>
</evidence>
<dbReference type="KEGG" id="gbe:GbCGDNIH1_1781"/>
<feature type="domain" description="Pyridoxamine 5'-phosphate oxidase N-terminal" evidence="1">
    <location>
        <begin position="95"/>
        <end position="211"/>
    </location>
</feature>
<dbReference type="InterPro" id="IPR024029">
    <property type="entry name" value="Pyridox_Oxase_FMN-dep"/>
</dbReference>
<protein>
    <submittedName>
        <fullName evidence="2">Pyridoxamine 5'-phosphate oxidase family protein</fullName>
    </submittedName>
</protein>
<dbReference type="InterPro" id="IPR011576">
    <property type="entry name" value="Pyridox_Oxase_N"/>
</dbReference>
<dbReference type="PANTHER" id="PTHR42815">
    <property type="entry name" value="FAD-BINDING, PUTATIVE (AFU_ORTHOLOGUE AFUA_6G07600)-RELATED"/>
    <property type="match status" value="1"/>
</dbReference>
<dbReference type="Pfam" id="PF01243">
    <property type="entry name" value="PNPOx_N"/>
    <property type="match status" value="1"/>
</dbReference>
<accession>Q0BR73</accession>
<dbReference type="STRING" id="391165.GbCGDNIH1_1781"/>
<dbReference type="NCBIfam" id="TIGR04025">
    <property type="entry name" value="PPOX_FMN_DR2398"/>
    <property type="match status" value="1"/>
</dbReference>
<dbReference type="Proteomes" id="UP000001963">
    <property type="component" value="Chromosome"/>
</dbReference>
<dbReference type="EMBL" id="CP000394">
    <property type="protein sequence ID" value="ABI62679.1"/>
    <property type="molecule type" value="Genomic_DNA"/>
</dbReference>
<keyword evidence="3" id="KW-1185">Reference proteome</keyword>
<dbReference type="SUPFAM" id="SSF50475">
    <property type="entry name" value="FMN-binding split barrel"/>
    <property type="match status" value="1"/>
</dbReference>
<dbReference type="PANTHER" id="PTHR42815:SF2">
    <property type="entry name" value="FAD-BINDING, PUTATIVE (AFU_ORTHOLOGUE AFUA_6G07600)-RELATED"/>
    <property type="match status" value="1"/>
</dbReference>
<evidence type="ECO:0000259" key="1">
    <source>
        <dbReference type="Pfam" id="PF01243"/>
    </source>
</evidence>